<name>A0ABW3EIJ0_9ACTN</name>
<gene>
    <name evidence="3" type="ORF">ACFQ11_06830</name>
</gene>
<dbReference type="EMBL" id="JBHTJA010000008">
    <property type="protein sequence ID" value="MFD0900101.1"/>
    <property type="molecule type" value="Genomic_DNA"/>
</dbReference>
<evidence type="ECO:0000256" key="1">
    <source>
        <dbReference type="SAM" id="MobiDB-lite"/>
    </source>
</evidence>
<dbReference type="RefSeq" id="WP_378297024.1">
    <property type="nucleotide sequence ID" value="NZ_JBHTJA010000008.1"/>
</dbReference>
<protein>
    <submittedName>
        <fullName evidence="3">Cation transporter</fullName>
    </submittedName>
</protein>
<dbReference type="SUPFAM" id="SSF55008">
    <property type="entry name" value="HMA, heavy metal-associated domain"/>
    <property type="match status" value="1"/>
</dbReference>
<proteinExistence type="predicted"/>
<evidence type="ECO:0000313" key="3">
    <source>
        <dbReference type="EMBL" id="MFD0900101.1"/>
    </source>
</evidence>
<accession>A0ABW3EIJ0</accession>
<sequence>MRQLVELQVTGMECAGCARRAEAAATRVDGAVSAEADHATGRVRVVCDPARAPEPQIADRLAAAGFVPAPAPAAPTGKANEAGRGDSGDSAGAGGRR</sequence>
<dbReference type="Gene3D" id="3.30.70.100">
    <property type="match status" value="1"/>
</dbReference>
<keyword evidence="4" id="KW-1185">Reference proteome</keyword>
<evidence type="ECO:0000313" key="4">
    <source>
        <dbReference type="Proteomes" id="UP001596972"/>
    </source>
</evidence>
<organism evidence="3 4">
    <name type="scientific">Actinomadura sediminis</name>
    <dbReference type="NCBI Taxonomy" id="1038904"/>
    <lineage>
        <taxon>Bacteria</taxon>
        <taxon>Bacillati</taxon>
        <taxon>Actinomycetota</taxon>
        <taxon>Actinomycetes</taxon>
        <taxon>Streptosporangiales</taxon>
        <taxon>Thermomonosporaceae</taxon>
        <taxon>Actinomadura</taxon>
    </lineage>
</organism>
<feature type="region of interest" description="Disordered" evidence="1">
    <location>
        <begin position="68"/>
        <end position="97"/>
    </location>
</feature>
<reference evidence="4" key="1">
    <citation type="journal article" date="2019" name="Int. J. Syst. Evol. Microbiol.">
        <title>The Global Catalogue of Microorganisms (GCM) 10K type strain sequencing project: providing services to taxonomists for standard genome sequencing and annotation.</title>
        <authorList>
            <consortium name="The Broad Institute Genomics Platform"/>
            <consortium name="The Broad Institute Genome Sequencing Center for Infectious Disease"/>
            <person name="Wu L."/>
            <person name="Ma J."/>
        </authorList>
    </citation>
    <scope>NUCLEOTIDE SEQUENCE [LARGE SCALE GENOMIC DNA]</scope>
    <source>
        <strain evidence="4">JCM 31202</strain>
    </source>
</reference>
<evidence type="ECO:0000259" key="2">
    <source>
        <dbReference type="PROSITE" id="PS50846"/>
    </source>
</evidence>
<comment type="caution">
    <text evidence="3">The sequence shown here is derived from an EMBL/GenBank/DDBJ whole genome shotgun (WGS) entry which is preliminary data.</text>
</comment>
<feature type="domain" description="HMA" evidence="2">
    <location>
        <begin position="3"/>
        <end position="69"/>
    </location>
</feature>
<dbReference type="Proteomes" id="UP001596972">
    <property type="component" value="Unassembled WGS sequence"/>
</dbReference>
<dbReference type="Pfam" id="PF00403">
    <property type="entry name" value="HMA"/>
    <property type="match status" value="1"/>
</dbReference>
<dbReference type="InterPro" id="IPR036163">
    <property type="entry name" value="HMA_dom_sf"/>
</dbReference>
<dbReference type="PROSITE" id="PS50846">
    <property type="entry name" value="HMA_2"/>
    <property type="match status" value="1"/>
</dbReference>
<dbReference type="InterPro" id="IPR006121">
    <property type="entry name" value="HMA_dom"/>
</dbReference>